<dbReference type="SMART" id="SM00448">
    <property type="entry name" value="REC"/>
    <property type="match status" value="1"/>
</dbReference>
<dbReference type="InterPro" id="IPR011006">
    <property type="entry name" value="CheY-like_superfamily"/>
</dbReference>
<dbReference type="KEGG" id="nev:NTE_00257"/>
<dbReference type="GO" id="GO:0000160">
    <property type="term" value="P:phosphorelay signal transduction system"/>
    <property type="evidence" value="ECO:0007669"/>
    <property type="project" value="InterPro"/>
</dbReference>
<organism evidence="2 3">
    <name type="scientific">Candidatus Nitrososphaera evergladensis SR1</name>
    <dbReference type="NCBI Taxonomy" id="1459636"/>
    <lineage>
        <taxon>Archaea</taxon>
        <taxon>Nitrososphaerota</taxon>
        <taxon>Nitrososphaeria</taxon>
        <taxon>Nitrososphaerales</taxon>
        <taxon>Nitrososphaeraceae</taxon>
        <taxon>Nitrososphaera</taxon>
    </lineage>
</organism>
<gene>
    <name evidence="2" type="ORF">NTE_00257</name>
</gene>
<feature type="domain" description="Response regulatory" evidence="1">
    <location>
        <begin position="143"/>
        <end position="262"/>
    </location>
</feature>
<dbReference type="RefSeq" id="WP_148699343.1">
    <property type="nucleotide sequence ID" value="NZ_CP007174.1"/>
</dbReference>
<name>A0A075MSL5_9ARCH</name>
<reference evidence="2 3" key="1">
    <citation type="journal article" date="2014" name="PLoS ONE">
        <title>Genome Sequence of Candidatus Nitrososphaera evergladensis from Group I.1b Enriched from Everglades Soil Reveals Novel Genomic Features of the Ammonia-Oxidizing Archaea.</title>
        <authorList>
            <person name="Zhalnina K.V."/>
            <person name="Dias R."/>
            <person name="Leonard M.T."/>
            <person name="Dorr de Quadros P."/>
            <person name="Camargo F.A."/>
            <person name="Drew J.C."/>
            <person name="Farmerie W.G."/>
            <person name="Daroub S.H."/>
            <person name="Triplett E.W."/>
        </authorList>
    </citation>
    <scope>NUCLEOTIDE SEQUENCE [LARGE SCALE GENOMIC DNA]</scope>
    <source>
        <strain evidence="2 3">SR1</strain>
    </source>
</reference>
<dbReference type="STRING" id="1459636.NTE_00257"/>
<protein>
    <submittedName>
        <fullName evidence="2">Response regulator with CheY-like receiver, AAA-type ATPase, and DNA-binding domains</fullName>
    </submittedName>
</protein>
<dbReference type="Pfam" id="PF18551">
    <property type="entry name" value="TackOD1"/>
    <property type="match status" value="1"/>
</dbReference>
<dbReference type="InterPro" id="IPR040572">
    <property type="entry name" value="TackOD1"/>
</dbReference>
<dbReference type="AlphaFoldDB" id="A0A075MSL5"/>
<dbReference type="GO" id="GO:0003677">
    <property type="term" value="F:DNA binding"/>
    <property type="evidence" value="ECO:0007669"/>
    <property type="project" value="UniProtKB-KW"/>
</dbReference>
<evidence type="ECO:0000259" key="1">
    <source>
        <dbReference type="PROSITE" id="PS50110"/>
    </source>
</evidence>
<keyword evidence="2" id="KW-0238">DNA-binding</keyword>
<dbReference type="PANTHER" id="PTHR43228">
    <property type="entry name" value="TWO-COMPONENT RESPONSE REGULATOR"/>
    <property type="match status" value="1"/>
</dbReference>
<dbReference type="CDD" id="cd00156">
    <property type="entry name" value="REC"/>
    <property type="match status" value="1"/>
</dbReference>
<dbReference type="PROSITE" id="PS50110">
    <property type="entry name" value="RESPONSE_REGULATORY"/>
    <property type="match status" value="1"/>
</dbReference>
<dbReference type="eggNOG" id="arCOG06883">
    <property type="taxonomic scope" value="Archaea"/>
</dbReference>
<keyword evidence="3" id="KW-1185">Reference proteome</keyword>
<dbReference type="HOGENOM" id="CLU_465119_0_0_2"/>
<dbReference type="InterPro" id="IPR052048">
    <property type="entry name" value="ST_Response_Regulator"/>
</dbReference>
<proteinExistence type="predicted"/>
<evidence type="ECO:0000313" key="2">
    <source>
        <dbReference type="EMBL" id="AIF82339.1"/>
    </source>
</evidence>
<dbReference type="Proteomes" id="UP000028194">
    <property type="component" value="Chromosome"/>
</dbReference>
<dbReference type="InterPro" id="IPR001789">
    <property type="entry name" value="Sig_transdc_resp-reg_receiver"/>
</dbReference>
<dbReference type="EMBL" id="CP007174">
    <property type="protein sequence ID" value="AIF82339.1"/>
    <property type="molecule type" value="Genomic_DNA"/>
</dbReference>
<dbReference type="Gene3D" id="3.40.50.2300">
    <property type="match status" value="1"/>
</dbReference>
<dbReference type="Pfam" id="PF00072">
    <property type="entry name" value="Response_reg"/>
    <property type="match status" value="1"/>
</dbReference>
<evidence type="ECO:0000313" key="3">
    <source>
        <dbReference type="Proteomes" id="UP000028194"/>
    </source>
</evidence>
<dbReference type="OrthoDB" id="9652at2157"/>
<dbReference type="GeneID" id="41596169"/>
<sequence length="586" mass="66259">MTLSSEYKKQVLAVVDGSVGLAGGLLNERHVLEKLGQQITRIISASRIEGDEEVASFAMHVNNVVVALASGRLVPDENIRSLLRESFLEIRRSTQDNDDNNNNNNTSSNRTQIDPAIINKLKSVLTAAANTSEKDFIFLSSIDVLYIDADDFVYKSLAKRATDSMATIMKMTSIKLVSNASEARQLLFSSQEKFDVILCETDLPDESGLELIKEFSSRYPVVAISASDDPRSIQLAMKAGATDYIVKNETGIRMLPRSLHTAVVERQKRGQKTQKDEILKDPRAAKVLNYLMVSEDSVIEQTVEPSSYYKMQVLEPERDFSDTFATLERAGYVTKSSKRLALCCPRCRSANLVSYFVCANCNKSDFIKGDVIEHNRCGYNDMEFAFQKNDSKEHLFCPKCNKELKLIGVDYLRTEAAYKCKECSNIFPAPEQRFVCHDCDNSFRLSEGGWKSMYMYRLNSAKVQELNQKTLPLQSVEEYLSSKGFRISLEDYVDSKLQKFGQFDLVAYKENTIFVMIILGDDIELNHSRIIELDTMSRAVGSRVTAYAITFTDLRQVTRDLLSKFGIIVIQLKRPDQLLSKIQEYV</sequence>
<dbReference type="SUPFAM" id="SSF52172">
    <property type="entry name" value="CheY-like"/>
    <property type="match status" value="1"/>
</dbReference>
<dbReference type="PANTHER" id="PTHR43228:SF1">
    <property type="entry name" value="TWO-COMPONENT RESPONSE REGULATOR ARR22"/>
    <property type="match status" value="1"/>
</dbReference>
<accession>A0A075MSL5</accession>